<dbReference type="InterPro" id="IPR011051">
    <property type="entry name" value="RmlC_Cupin_sf"/>
</dbReference>
<accession>A0AAE9YLC4</accession>
<evidence type="ECO:0000313" key="3">
    <source>
        <dbReference type="Proteomes" id="UP000032568"/>
    </source>
</evidence>
<dbReference type="EMBL" id="CP059735">
    <property type="protein sequence ID" value="WDD97216.1"/>
    <property type="molecule type" value="Genomic_DNA"/>
</dbReference>
<dbReference type="Pfam" id="PF07883">
    <property type="entry name" value="Cupin_2"/>
    <property type="match status" value="1"/>
</dbReference>
<reference evidence="2 3" key="2">
    <citation type="journal article" date="2022" name="Mar. Drugs">
        <title>Bioassay-Guided Fractionation Leads to the Detection of Cholic Acid Generated by the Rare Thalassomonas sp.</title>
        <authorList>
            <person name="Pheiffer F."/>
            <person name="Schneider Y.K."/>
            <person name="Hansen E.H."/>
            <person name="Andersen J.H."/>
            <person name="Isaksson J."/>
            <person name="Busche T."/>
            <person name="R C."/>
            <person name="Kalinowski J."/>
            <person name="Zyl L.V."/>
            <person name="Trindade M."/>
        </authorList>
    </citation>
    <scope>NUCLEOTIDE SEQUENCE [LARGE SCALE GENOMIC DNA]</scope>
    <source>
        <strain evidence="2 3">A5K-106</strain>
    </source>
</reference>
<name>A0AAE9YLC4_9GAMM</name>
<feature type="domain" description="Cupin type-2" evidence="1">
    <location>
        <begin position="29"/>
        <end position="92"/>
    </location>
</feature>
<reference evidence="2 3" key="1">
    <citation type="journal article" date="2015" name="Genome Announc.">
        <title>Draft Genome Sequences of Marine Isolates of Thalassomonas viridans and Thalassomonas actiniarum.</title>
        <authorList>
            <person name="Olonade I."/>
            <person name="van Zyl L.J."/>
            <person name="Trindade M."/>
        </authorList>
    </citation>
    <scope>NUCLEOTIDE SEQUENCE [LARGE SCALE GENOMIC DNA]</scope>
    <source>
        <strain evidence="2 3">A5K-106</strain>
    </source>
</reference>
<protein>
    <submittedName>
        <fullName evidence="2">Cupin domain-containing protein</fullName>
    </submittedName>
</protein>
<proteinExistence type="predicted"/>
<evidence type="ECO:0000259" key="1">
    <source>
        <dbReference type="Pfam" id="PF07883"/>
    </source>
</evidence>
<dbReference type="PANTHER" id="PTHR36440">
    <property type="entry name" value="PUTATIVE (AFU_ORTHOLOGUE AFUA_8G07350)-RELATED"/>
    <property type="match status" value="1"/>
</dbReference>
<dbReference type="SUPFAM" id="SSF51182">
    <property type="entry name" value="RmlC-like cupins"/>
    <property type="match status" value="1"/>
</dbReference>
<dbReference type="InterPro" id="IPR014710">
    <property type="entry name" value="RmlC-like_jellyroll"/>
</dbReference>
<dbReference type="Proteomes" id="UP000032568">
    <property type="component" value="Chromosome"/>
</dbReference>
<dbReference type="AlphaFoldDB" id="A0AAE9YLC4"/>
<dbReference type="KEGG" id="tact:SG35_017955"/>
<gene>
    <name evidence="2" type="ORF">SG35_017955</name>
</gene>
<sequence length="132" mass="14588">MHLPGGAIEQLKTQGMLKRRNSATNNSQLPKGNGAPWHYHELDDEIFYIISGEVEFGVDKEEFIAGPGDLVIAGPDVPRRFKALSDSKLLVINTPSGPAEGFIREISEFGDSNPPTQADKARFVEQYKIHLL</sequence>
<keyword evidence="3" id="KW-1185">Reference proteome</keyword>
<dbReference type="Gene3D" id="2.60.120.10">
    <property type="entry name" value="Jelly Rolls"/>
    <property type="match status" value="1"/>
</dbReference>
<dbReference type="InterPro" id="IPR053146">
    <property type="entry name" value="QDO-like"/>
</dbReference>
<dbReference type="InterPro" id="IPR013096">
    <property type="entry name" value="Cupin_2"/>
</dbReference>
<organism evidence="2 3">
    <name type="scientific">Thalassomonas actiniarum</name>
    <dbReference type="NCBI Taxonomy" id="485447"/>
    <lineage>
        <taxon>Bacteria</taxon>
        <taxon>Pseudomonadati</taxon>
        <taxon>Pseudomonadota</taxon>
        <taxon>Gammaproteobacteria</taxon>
        <taxon>Alteromonadales</taxon>
        <taxon>Colwelliaceae</taxon>
        <taxon>Thalassomonas</taxon>
    </lineage>
</organism>
<evidence type="ECO:0000313" key="2">
    <source>
        <dbReference type="EMBL" id="WDD97216.1"/>
    </source>
</evidence>
<dbReference type="PANTHER" id="PTHR36440:SF1">
    <property type="entry name" value="PUTATIVE (AFU_ORTHOLOGUE AFUA_8G07350)-RELATED"/>
    <property type="match status" value="1"/>
</dbReference>